<evidence type="ECO:0000313" key="1">
    <source>
        <dbReference type="EMBL" id="MBN8226553.1"/>
    </source>
</evidence>
<dbReference type="Proteomes" id="UP000664052">
    <property type="component" value="Unassembled WGS sequence"/>
</dbReference>
<sequence>MSHPLPLEPASLVALRPAPATLAPGVEPPWPPPVLRVEPKLPEAYARTSNDLMFGLLALGLGALAYTQGHPVVGVGIGLCGLAAVLNAARLLGREGAEHQRQRHLQAEHLRRARLTWARVEQAAIVGSVHRKGMVTGHELALDVVPWHAAGPTARVSLRVTVSIGTAGHVVPGAYLGVLSDPQEPWAVPQCVLTLDGAQLPL</sequence>
<name>A0ABS3D4G0_9BACT</name>
<organism evidence="1 2">
    <name type="scientific">Corallococcus macrosporus</name>
    <dbReference type="NCBI Taxonomy" id="35"/>
    <lineage>
        <taxon>Bacteria</taxon>
        <taxon>Pseudomonadati</taxon>
        <taxon>Myxococcota</taxon>
        <taxon>Myxococcia</taxon>
        <taxon>Myxococcales</taxon>
        <taxon>Cystobacterineae</taxon>
        <taxon>Myxococcaceae</taxon>
        <taxon>Corallococcus</taxon>
    </lineage>
</organism>
<evidence type="ECO:0000313" key="2">
    <source>
        <dbReference type="Proteomes" id="UP000664052"/>
    </source>
</evidence>
<evidence type="ECO:0008006" key="3">
    <source>
        <dbReference type="Google" id="ProtNLM"/>
    </source>
</evidence>
<proteinExistence type="predicted"/>
<protein>
    <recommendedName>
        <fullName evidence="3">DUF58 domain-containing protein</fullName>
    </recommendedName>
</protein>
<keyword evidence="2" id="KW-1185">Reference proteome</keyword>
<comment type="caution">
    <text evidence="1">The sequence shown here is derived from an EMBL/GenBank/DDBJ whole genome shotgun (WGS) entry which is preliminary data.</text>
</comment>
<accession>A0ABS3D4G0</accession>
<dbReference type="EMBL" id="JAFIMU010000002">
    <property type="protein sequence ID" value="MBN8226553.1"/>
    <property type="molecule type" value="Genomic_DNA"/>
</dbReference>
<reference evidence="1 2" key="1">
    <citation type="submission" date="2021-02" db="EMBL/GenBank/DDBJ databases">
        <title>De Novo genome assembly of isolated myxobacteria.</title>
        <authorList>
            <person name="Stevens D.C."/>
        </authorList>
    </citation>
    <scope>NUCLEOTIDE SEQUENCE [LARGE SCALE GENOMIC DNA]</scope>
    <source>
        <strain evidence="1 2">ATCC 29039</strain>
    </source>
</reference>
<gene>
    <name evidence="1" type="ORF">JYK02_03415</name>
</gene>
<dbReference type="RefSeq" id="WP_207048402.1">
    <property type="nucleotide sequence ID" value="NZ_JAFIMU010000002.1"/>
</dbReference>